<dbReference type="GO" id="GO:0005524">
    <property type="term" value="F:ATP binding"/>
    <property type="evidence" value="ECO:0007669"/>
    <property type="project" value="UniProtKB-UniRule"/>
</dbReference>
<feature type="transmembrane region" description="Helical" evidence="23">
    <location>
        <begin position="343"/>
        <end position="364"/>
    </location>
</feature>
<keyword evidence="11 23" id="KW-0547">Nucleotide-binding</keyword>
<evidence type="ECO:0000256" key="17">
    <source>
        <dbReference type="ARBA" id="ARBA00023008"/>
    </source>
</evidence>
<evidence type="ECO:0000256" key="10">
    <source>
        <dbReference type="ARBA" id="ARBA00022737"/>
    </source>
</evidence>
<dbReference type="PROSITE" id="PS50846">
    <property type="entry name" value="HMA_2"/>
    <property type="match status" value="2"/>
</dbReference>
<evidence type="ECO:0000256" key="20">
    <source>
        <dbReference type="ARBA" id="ARBA00029719"/>
    </source>
</evidence>
<evidence type="ECO:0000256" key="12">
    <source>
        <dbReference type="ARBA" id="ARBA00022796"/>
    </source>
</evidence>
<dbReference type="Gene3D" id="2.70.150.10">
    <property type="entry name" value="Calcium-transporting ATPase, cytoplasmic transduction domain A"/>
    <property type="match status" value="1"/>
</dbReference>
<keyword evidence="10" id="KW-0677">Repeat</keyword>
<keyword evidence="18" id="KW-0406">Ion transport</keyword>
<dbReference type="NCBIfam" id="TIGR01511">
    <property type="entry name" value="ATPase-IB1_Cu"/>
    <property type="match status" value="1"/>
</dbReference>
<keyword evidence="13 23" id="KW-0067">ATP-binding</keyword>
<keyword evidence="8 23" id="KW-0812">Transmembrane</keyword>
<comment type="similarity">
    <text evidence="2 23">Belongs to the cation transport ATPase (P-type) (TC 3.A.3) family. Type IB subfamily.</text>
</comment>
<keyword evidence="15" id="KW-1278">Translocase</keyword>
<dbReference type="NCBIfam" id="TIGR00003">
    <property type="entry name" value="copper ion binding protein"/>
    <property type="match status" value="2"/>
</dbReference>
<evidence type="ECO:0000256" key="19">
    <source>
        <dbReference type="ARBA" id="ARBA00023136"/>
    </source>
</evidence>
<evidence type="ECO:0000259" key="24">
    <source>
        <dbReference type="PROSITE" id="PS50846"/>
    </source>
</evidence>
<dbReference type="AlphaFoldDB" id="A0A810PZX5"/>
<evidence type="ECO:0000313" key="25">
    <source>
        <dbReference type="EMBL" id="BCK78043.1"/>
    </source>
</evidence>
<dbReference type="FunFam" id="2.70.150.10:FF:000002">
    <property type="entry name" value="Copper-transporting ATPase 1, putative"/>
    <property type="match status" value="1"/>
</dbReference>
<evidence type="ECO:0000256" key="9">
    <source>
        <dbReference type="ARBA" id="ARBA00022723"/>
    </source>
</evidence>
<dbReference type="InterPro" id="IPR027256">
    <property type="entry name" value="P-typ_ATPase_IB"/>
</dbReference>
<sequence length="829" mass="87368">MTKQFAVTGMTCAACSAHVERAVSQLPGVQSAAVNLMLGRLNASYDESKVTSDQIIDAVIRAGYGAREADANDLAPDKRQDEVVRRMGRRLLWSAVCLVPLFYISMGHMLGLPVPGLFHENHLAMAIAELVLLLPILLLNRAYFTVGFSRLFQGSPNMDSLVALGAAAGLVYSLIEMGLLVAGHIEGMPDLYFESAGMILTLVTVGKYLEQRSRKKTTGAISALLRLAPDSAVVRRDGRELTVPAEEIVAGDTVIVRQGGKIPVDGVVTAGAATVDESALTGESLPVEKGEGAAVSSATVVLSGYLELEARRVGSDTTLSQIVRLMEEAASSKAPISRLADRISAVFVPVVIGIALVSALLWYFAGGQGIRFCLSIGIAVLVISCPCALGLATPVAIMVGTGKAAQSGILIKSAESLELLGKAQTVVLDKTGTVTEGKPRVTDIVCTGPTETELLRVAASVEKPSEHPLSVAIGQAARERELKLFPVTDFTSVPGGVRATLDGSVVCAGNLDYMTRCGVDTRAVSDMARTLAQQGKTALYFARESRLLGLIAVADVVKPDSAAAIAALRSAGREVVLLTGDNETTARAIARQVGVERVLAQVLPADKADCVAKLQKEGRCTAMVGDGINDAPALARADVGLAIGAGTDIAIESADVVLMRSSLWDIVTATELSRSVIRNIRQNLFWAFIYNAIGIPVAAGILYPALGITLNPMIAAAAMSLSSVCVVTNALRLRLWKGPTCPVTQEKITKENQTMNQEETDMKRILTVEGMMCTHCSGRVESALNALPGVSAHVDLEKKTATVTAAPEVTDAMLRKAVEDAGYKVTKIQ</sequence>
<dbReference type="PANTHER" id="PTHR43520">
    <property type="entry name" value="ATP7, ISOFORM B"/>
    <property type="match status" value="1"/>
</dbReference>
<feature type="domain" description="HMA" evidence="24">
    <location>
        <begin position="762"/>
        <end position="826"/>
    </location>
</feature>
<dbReference type="SUPFAM" id="SSF81665">
    <property type="entry name" value="Calcium ATPase, transmembrane domain M"/>
    <property type="match status" value="1"/>
</dbReference>
<keyword evidence="7" id="KW-0597">Phosphoprotein</keyword>
<dbReference type="NCBIfam" id="TIGR01525">
    <property type="entry name" value="ATPase-IB_hvy"/>
    <property type="match status" value="1"/>
</dbReference>
<evidence type="ECO:0000256" key="13">
    <source>
        <dbReference type="ARBA" id="ARBA00022840"/>
    </source>
</evidence>
<evidence type="ECO:0000256" key="15">
    <source>
        <dbReference type="ARBA" id="ARBA00022967"/>
    </source>
</evidence>
<dbReference type="Gene3D" id="3.30.70.100">
    <property type="match status" value="2"/>
</dbReference>
<protein>
    <recommendedName>
        <fullName evidence="4">Copper-exporting P-type ATPase</fullName>
        <ecNumber evidence="3">7.2.2.8</ecNumber>
    </recommendedName>
    <alternativeName>
        <fullName evidence="20">Copper-exporting P-type ATPase A</fullName>
    </alternativeName>
    <alternativeName>
        <fullName evidence="21">Cu(+)-exporting ATPase</fullName>
    </alternativeName>
</protein>
<keyword evidence="16 23" id="KW-1133">Transmembrane helix</keyword>
<dbReference type="InterPro" id="IPR023299">
    <property type="entry name" value="ATPase_P-typ_cyto_dom_N"/>
</dbReference>
<evidence type="ECO:0000256" key="21">
    <source>
        <dbReference type="ARBA" id="ARBA00033239"/>
    </source>
</evidence>
<dbReference type="CDD" id="cd00371">
    <property type="entry name" value="HMA"/>
    <property type="match status" value="2"/>
</dbReference>
<dbReference type="InterPro" id="IPR023214">
    <property type="entry name" value="HAD_sf"/>
</dbReference>
<keyword evidence="26" id="KW-1185">Reference proteome</keyword>
<keyword evidence="17" id="KW-0186">Copper</keyword>
<dbReference type="SFLD" id="SFLDF00027">
    <property type="entry name" value="p-type_atpase"/>
    <property type="match status" value="1"/>
</dbReference>
<feature type="transmembrane region" description="Helical" evidence="23">
    <location>
        <begin position="684"/>
        <end position="706"/>
    </location>
</feature>
<feature type="transmembrane region" description="Helical" evidence="23">
    <location>
        <begin position="191"/>
        <end position="209"/>
    </location>
</feature>
<evidence type="ECO:0000256" key="18">
    <source>
        <dbReference type="ARBA" id="ARBA00023065"/>
    </source>
</evidence>
<proteinExistence type="inferred from homology"/>
<comment type="subcellular location">
    <subcellularLocation>
        <location evidence="1">Cell membrane</location>
        <topology evidence="1">Multi-pass membrane protein</topology>
    </subcellularLocation>
</comment>
<keyword evidence="9 23" id="KW-0479">Metal-binding</keyword>
<name>A0A810PZX5_9FIRM</name>
<organism evidence="25 26">
    <name type="scientific">Vescimonas fastidiosa</name>
    <dbReference type="NCBI Taxonomy" id="2714353"/>
    <lineage>
        <taxon>Bacteria</taxon>
        <taxon>Bacillati</taxon>
        <taxon>Bacillota</taxon>
        <taxon>Clostridia</taxon>
        <taxon>Eubacteriales</taxon>
        <taxon>Oscillospiraceae</taxon>
        <taxon>Vescimonas</taxon>
    </lineage>
</organism>
<dbReference type="FunFam" id="3.30.70.100:FF:000005">
    <property type="entry name" value="Copper-exporting P-type ATPase A"/>
    <property type="match status" value="1"/>
</dbReference>
<accession>A0A810PZX5</accession>
<evidence type="ECO:0000256" key="7">
    <source>
        <dbReference type="ARBA" id="ARBA00022553"/>
    </source>
</evidence>
<dbReference type="Pfam" id="PF00702">
    <property type="entry name" value="Hydrolase"/>
    <property type="match status" value="1"/>
</dbReference>
<dbReference type="Gene3D" id="3.40.50.1000">
    <property type="entry name" value="HAD superfamily/HAD-like"/>
    <property type="match status" value="1"/>
</dbReference>
<feature type="transmembrane region" description="Helical" evidence="23">
    <location>
        <begin position="376"/>
        <end position="399"/>
    </location>
</feature>
<dbReference type="SFLD" id="SFLDG00002">
    <property type="entry name" value="C1.7:_P-type_atpase_like"/>
    <property type="match status" value="1"/>
</dbReference>
<dbReference type="NCBIfam" id="TIGR01494">
    <property type="entry name" value="ATPase_P-type"/>
    <property type="match status" value="1"/>
</dbReference>
<dbReference type="InterPro" id="IPR059000">
    <property type="entry name" value="ATPase_P-type_domA"/>
</dbReference>
<dbReference type="InterPro" id="IPR001757">
    <property type="entry name" value="P_typ_ATPase"/>
</dbReference>
<dbReference type="Gene3D" id="3.40.1110.10">
    <property type="entry name" value="Calcium-transporting ATPase, cytoplasmic domain N"/>
    <property type="match status" value="1"/>
</dbReference>
<evidence type="ECO:0000256" key="11">
    <source>
        <dbReference type="ARBA" id="ARBA00022741"/>
    </source>
</evidence>
<dbReference type="InterPro" id="IPR008250">
    <property type="entry name" value="ATPase_P-typ_transduc_dom_A_sf"/>
</dbReference>
<keyword evidence="5" id="KW-0813">Transport</keyword>
<dbReference type="CDD" id="cd02094">
    <property type="entry name" value="P-type_ATPase_Cu-like"/>
    <property type="match status" value="1"/>
</dbReference>
<dbReference type="Pfam" id="PF00403">
    <property type="entry name" value="HMA"/>
    <property type="match status" value="2"/>
</dbReference>
<dbReference type="InterPro" id="IPR036412">
    <property type="entry name" value="HAD-like_sf"/>
</dbReference>
<keyword evidence="19 23" id="KW-0472">Membrane</keyword>
<gene>
    <name evidence="25" type="ORF">MM35RIKEN_02350</name>
</gene>
<keyword evidence="14" id="KW-0460">Magnesium</keyword>
<dbReference type="EMBL" id="AP023415">
    <property type="protein sequence ID" value="BCK78043.1"/>
    <property type="molecule type" value="Genomic_DNA"/>
</dbReference>
<dbReference type="KEGG" id="vfa:MM35RIKEN_02350"/>
<dbReference type="SUPFAM" id="SSF55008">
    <property type="entry name" value="HMA, heavy metal-associated domain"/>
    <property type="match status" value="2"/>
</dbReference>
<dbReference type="InterPro" id="IPR044492">
    <property type="entry name" value="P_typ_ATPase_HD_dom"/>
</dbReference>
<dbReference type="SUPFAM" id="SSF56784">
    <property type="entry name" value="HAD-like"/>
    <property type="match status" value="1"/>
</dbReference>
<dbReference type="InterPro" id="IPR006121">
    <property type="entry name" value="HMA_dom"/>
</dbReference>
<dbReference type="PRINTS" id="PR00943">
    <property type="entry name" value="CUATPASE"/>
</dbReference>
<dbReference type="InterPro" id="IPR018303">
    <property type="entry name" value="ATPase_P-typ_P_site"/>
</dbReference>
<evidence type="ECO:0000256" key="3">
    <source>
        <dbReference type="ARBA" id="ARBA00012517"/>
    </source>
</evidence>
<dbReference type="FunFam" id="3.40.50.1000:FF:000144">
    <property type="entry name" value="copper-transporting ATPase 1 isoform X2"/>
    <property type="match status" value="1"/>
</dbReference>
<dbReference type="GO" id="GO:0043682">
    <property type="term" value="F:P-type divalent copper transporter activity"/>
    <property type="evidence" value="ECO:0007669"/>
    <property type="project" value="TreeGrafter"/>
</dbReference>
<keyword evidence="6 23" id="KW-1003">Cell membrane</keyword>
<evidence type="ECO:0000313" key="26">
    <source>
        <dbReference type="Proteomes" id="UP000681343"/>
    </source>
</evidence>
<comment type="catalytic activity">
    <reaction evidence="22">
        <text>Cu(+)(in) + ATP + H2O = Cu(+)(out) + ADP + phosphate + H(+)</text>
        <dbReference type="Rhea" id="RHEA:25792"/>
        <dbReference type="ChEBI" id="CHEBI:15377"/>
        <dbReference type="ChEBI" id="CHEBI:15378"/>
        <dbReference type="ChEBI" id="CHEBI:30616"/>
        <dbReference type="ChEBI" id="CHEBI:43474"/>
        <dbReference type="ChEBI" id="CHEBI:49552"/>
        <dbReference type="ChEBI" id="CHEBI:456216"/>
        <dbReference type="EC" id="7.2.2.8"/>
    </reaction>
</comment>
<evidence type="ECO:0000256" key="4">
    <source>
        <dbReference type="ARBA" id="ARBA00015102"/>
    </source>
</evidence>
<evidence type="ECO:0000256" key="1">
    <source>
        <dbReference type="ARBA" id="ARBA00004651"/>
    </source>
</evidence>
<feature type="transmembrane region" description="Helical" evidence="23">
    <location>
        <begin position="161"/>
        <end position="185"/>
    </location>
</feature>
<feature type="transmembrane region" description="Helical" evidence="23">
    <location>
        <begin position="122"/>
        <end position="140"/>
    </location>
</feature>
<evidence type="ECO:0000256" key="6">
    <source>
        <dbReference type="ARBA" id="ARBA00022475"/>
    </source>
</evidence>
<feature type="transmembrane region" description="Helical" evidence="23">
    <location>
        <begin position="91"/>
        <end position="110"/>
    </location>
</feature>
<evidence type="ECO:0000256" key="14">
    <source>
        <dbReference type="ARBA" id="ARBA00022842"/>
    </source>
</evidence>
<dbReference type="PRINTS" id="PR00119">
    <property type="entry name" value="CATATPASE"/>
</dbReference>
<dbReference type="GO" id="GO:0005507">
    <property type="term" value="F:copper ion binding"/>
    <property type="evidence" value="ECO:0007669"/>
    <property type="project" value="InterPro"/>
</dbReference>
<dbReference type="InterPro" id="IPR036163">
    <property type="entry name" value="HMA_dom_sf"/>
</dbReference>
<dbReference type="SUPFAM" id="SSF81653">
    <property type="entry name" value="Calcium ATPase, transduction domain A"/>
    <property type="match status" value="1"/>
</dbReference>
<dbReference type="PANTHER" id="PTHR43520:SF8">
    <property type="entry name" value="P-TYPE CU(+) TRANSPORTER"/>
    <property type="match status" value="1"/>
</dbReference>
<evidence type="ECO:0000256" key="23">
    <source>
        <dbReference type="RuleBase" id="RU362081"/>
    </source>
</evidence>
<evidence type="ECO:0000256" key="16">
    <source>
        <dbReference type="ARBA" id="ARBA00022989"/>
    </source>
</evidence>
<dbReference type="GO" id="GO:0055070">
    <property type="term" value="P:copper ion homeostasis"/>
    <property type="evidence" value="ECO:0007669"/>
    <property type="project" value="TreeGrafter"/>
</dbReference>
<dbReference type="InterPro" id="IPR017969">
    <property type="entry name" value="Heavy-metal-associated_CS"/>
</dbReference>
<dbReference type="Pfam" id="PF00122">
    <property type="entry name" value="E1-E2_ATPase"/>
    <property type="match status" value="1"/>
</dbReference>
<dbReference type="PROSITE" id="PS01047">
    <property type="entry name" value="HMA_1"/>
    <property type="match status" value="2"/>
</dbReference>
<dbReference type="InterPro" id="IPR023298">
    <property type="entry name" value="ATPase_P-typ_TM_dom_sf"/>
</dbReference>
<dbReference type="GO" id="GO:0016887">
    <property type="term" value="F:ATP hydrolysis activity"/>
    <property type="evidence" value="ECO:0007669"/>
    <property type="project" value="InterPro"/>
</dbReference>
<dbReference type="EC" id="7.2.2.8" evidence="3"/>
<keyword evidence="12" id="KW-0187">Copper transport</keyword>
<evidence type="ECO:0000256" key="22">
    <source>
        <dbReference type="ARBA" id="ARBA00049289"/>
    </source>
</evidence>
<dbReference type="InterPro" id="IPR006122">
    <property type="entry name" value="HMA_Cu_ion-bd"/>
</dbReference>
<evidence type="ECO:0000256" key="5">
    <source>
        <dbReference type="ARBA" id="ARBA00022448"/>
    </source>
</evidence>
<dbReference type="GO" id="GO:0140581">
    <property type="term" value="F:P-type monovalent copper transporter activity"/>
    <property type="evidence" value="ECO:0007669"/>
    <property type="project" value="UniProtKB-EC"/>
</dbReference>
<dbReference type="Proteomes" id="UP000681343">
    <property type="component" value="Chromosome"/>
</dbReference>
<reference evidence="25" key="1">
    <citation type="submission" date="2020-09" db="EMBL/GenBank/DDBJ databases">
        <title>New species isolated from human feces.</title>
        <authorList>
            <person name="Kitahara M."/>
            <person name="Shigeno Y."/>
            <person name="Shime M."/>
            <person name="Matsumoto Y."/>
            <person name="Nakamura S."/>
            <person name="Motooka D."/>
            <person name="Fukuoka S."/>
            <person name="Nishikawa H."/>
            <person name="Benno Y."/>
        </authorList>
    </citation>
    <scope>NUCLEOTIDE SEQUENCE</scope>
    <source>
        <strain evidence="25">MM35</strain>
    </source>
</reference>
<dbReference type="GO" id="GO:0005886">
    <property type="term" value="C:plasma membrane"/>
    <property type="evidence" value="ECO:0007669"/>
    <property type="project" value="UniProtKB-SubCell"/>
</dbReference>
<evidence type="ECO:0000256" key="2">
    <source>
        <dbReference type="ARBA" id="ARBA00006024"/>
    </source>
</evidence>
<dbReference type="PROSITE" id="PS00154">
    <property type="entry name" value="ATPASE_E1_E2"/>
    <property type="match status" value="1"/>
</dbReference>
<dbReference type="RefSeq" id="WP_212818595.1">
    <property type="nucleotide sequence ID" value="NZ_AP023415.1"/>
</dbReference>
<evidence type="ECO:0000256" key="8">
    <source>
        <dbReference type="ARBA" id="ARBA00022692"/>
    </source>
</evidence>
<dbReference type="SFLD" id="SFLDS00003">
    <property type="entry name" value="Haloacid_Dehalogenase"/>
    <property type="match status" value="1"/>
</dbReference>
<feature type="domain" description="HMA" evidence="24">
    <location>
        <begin position="1"/>
        <end position="67"/>
    </location>
</feature>